<comment type="caution">
    <text evidence="1">The sequence shown here is derived from an EMBL/GenBank/DDBJ whole genome shotgun (WGS) entry which is preliminary data.</text>
</comment>
<accession>A0AAJ4VHY0</accession>
<evidence type="ECO:0000313" key="1">
    <source>
        <dbReference type="EMBL" id="RTX72841.1"/>
    </source>
</evidence>
<dbReference type="Proteomes" id="UP000274792">
    <property type="component" value="Unassembled WGS sequence"/>
</dbReference>
<dbReference type="RefSeq" id="WP_126477308.1">
    <property type="nucleotide sequence ID" value="NZ_JAIBNK010000007.1"/>
</dbReference>
<dbReference type="AlphaFoldDB" id="A0AAJ4VHY0"/>
<protein>
    <submittedName>
        <fullName evidence="1">Uncharacterized protein</fullName>
    </submittedName>
</protein>
<gene>
    <name evidence="1" type="ORF">CD117_07845</name>
</gene>
<name>A0AAJ4VHY0_MAMSC</name>
<evidence type="ECO:0000313" key="2">
    <source>
        <dbReference type="Proteomes" id="UP000274792"/>
    </source>
</evidence>
<dbReference type="EMBL" id="RXWV01000037">
    <property type="protein sequence ID" value="RTX72841.1"/>
    <property type="molecule type" value="Genomic_DNA"/>
</dbReference>
<reference evidence="1 2" key="1">
    <citation type="submission" date="2018-10" db="EMBL/GenBank/DDBJ databases">
        <title>A collection Staphylococci species genome sequencing.</title>
        <authorList>
            <person name="Cole K."/>
        </authorList>
    </citation>
    <scope>NUCLEOTIDE SEQUENCE [LARGE SCALE GENOMIC DNA]</scope>
    <source>
        <strain evidence="2">NCTC 12218</strain>
    </source>
</reference>
<sequence length="154" mass="18115">MGILRDNQLLFYADEKYSSVYETFAKLKQEKKFETKHLFILAASIGFKNASRVQLEKKGKETRSTYLTPMEENLLLNLAFTDPELSNELESLIDDDNKGKIKTIIEEYSNGGMKLIVEESLYENWDGYELNQKYEDYYYDLNKFILSQLKMVPF</sequence>
<organism evidence="1 2">
    <name type="scientific">Mammaliicoccus sciuri</name>
    <name type="common">Staphylococcus sciuri</name>
    <dbReference type="NCBI Taxonomy" id="1296"/>
    <lineage>
        <taxon>Bacteria</taxon>
        <taxon>Bacillati</taxon>
        <taxon>Bacillota</taxon>
        <taxon>Bacilli</taxon>
        <taxon>Bacillales</taxon>
        <taxon>Staphylococcaceae</taxon>
        <taxon>Mammaliicoccus</taxon>
    </lineage>
</organism>
<proteinExistence type="predicted"/>